<dbReference type="NCBIfam" id="TIGR01634">
    <property type="entry name" value="tail_P2_I"/>
    <property type="match status" value="1"/>
</dbReference>
<organism evidence="1">
    <name type="scientific">uncultured Pleomorphomonas sp</name>
    <dbReference type="NCBI Taxonomy" id="442121"/>
    <lineage>
        <taxon>Bacteria</taxon>
        <taxon>Pseudomonadati</taxon>
        <taxon>Pseudomonadota</taxon>
        <taxon>Alphaproteobacteria</taxon>
        <taxon>Hyphomicrobiales</taxon>
        <taxon>Pleomorphomonadaceae</taxon>
        <taxon>Pleomorphomonas</taxon>
        <taxon>environmental samples</taxon>
    </lineage>
</organism>
<reference evidence="1" key="1">
    <citation type="submission" date="2016-08" db="EMBL/GenBank/DDBJ databases">
        <authorList>
            <person name="Seilhamer J.J."/>
        </authorList>
    </citation>
    <scope>NUCLEOTIDE SEQUENCE</scope>
    <source>
        <strain evidence="1">86</strain>
    </source>
</reference>
<protein>
    <submittedName>
        <fullName evidence="1">Putative bacteriophage P2-related tail formation protein</fullName>
    </submittedName>
</protein>
<evidence type="ECO:0000313" key="1">
    <source>
        <dbReference type="EMBL" id="SCM75444.1"/>
    </source>
</evidence>
<name>A0A212LCY3_9HYPH</name>
<gene>
    <name evidence="1" type="primary">gpI</name>
    <name evidence="1" type="ORF">KL86PLE_20112</name>
</gene>
<dbReference type="InterPro" id="IPR006521">
    <property type="entry name" value="Tail_protein_I"/>
</dbReference>
<dbReference type="Pfam" id="PF09684">
    <property type="entry name" value="Tail_P2_I"/>
    <property type="match status" value="1"/>
</dbReference>
<dbReference type="AlphaFoldDB" id="A0A212LCY3"/>
<dbReference type="EMBL" id="FMJD01000006">
    <property type="protein sequence ID" value="SCM75444.1"/>
    <property type="molecule type" value="Genomic_DNA"/>
</dbReference>
<accession>A0A212LCY3</accession>
<proteinExistence type="predicted"/>
<sequence length="211" mass="22961">MTTAADLLPASAAPYEIALAKAMTDTLPVPLREALDPATAPAALLPFLAVHDGVRLWFSDWSEARKREVIGASLTDCWLVGVRDGAVRYLAYVDGTLVDAVAYPARFVMGRAIIGRTPIGHAAFLARYLVRVATQKPARALVMRRGALGHARLKTPSREPFQRCLAALRAAKAPETEIRVDFGHSRQIRLSDGVPLDGTYRLGAYISRTKL</sequence>
<dbReference type="RefSeq" id="WP_288195826.1">
    <property type="nucleotide sequence ID" value="NZ_LT608334.1"/>
</dbReference>